<evidence type="ECO:0000313" key="5">
    <source>
        <dbReference type="EMBL" id="PVH24250.1"/>
    </source>
</evidence>
<evidence type="ECO:0000313" key="6">
    <source>
        <dbReference type="Proteomes" id="UP000245627"/>
    </source>
</evidence>
<comment type="caution">
    <text evidence="5">The sequence shown here is derived from an EMBL/GenBank/DDBJ whole genome shotgun (WGS) entry which is preliminary data.</text>
</comment>
<dbReference type="PANTHER" id="PTHR47893">
    <property type="entry name" value="REGULATORY PROTEIN PCHR"/>
    <property type="match status" value="1"/>
</dbReference>
<dbReference type="InterPro" id="IPR018060">
    <property type="entry name" value="HTH_AraC"/>
</dbReference>
<dbReference type="InterPro" id="IPR018062">
    <property type="entry name" value="HTH_AraC-typ_CS"/>
</dbReference>
<dbReference type="EMBL" id="QDKG01000006">
    <property type="protein sequence ID" value="PVH24250.1"/>
    <property type="molecule type" value="Genomic_DNA"/>
</dbReference>
<evidence type="ECO:0000256" key="1">
    <source>
        <dbReference type="ARBA" id="ARBA00023015"/>
    </source>
</evidence>
<dbReference type="PANTHER" id="PTHR47893:SF1">
    <property type="entry name" value="REGULATORY PROTEIN PCHR"/>
    <property type="match status" value="1"/>
</dbReference>
<dbReference type="GO" id="GO:0003700">
    <property type="term" value="F:DNA-binding transcription factor activity"/>
    <property type="evidence" value="ECO:0007669"/>
    <property type="project" value="InterPro"/>
</dbReference>
<dbReference type="AlphaFoldDB" id="A0A2T8HFS7"/>
<name>A0A2T8HFS7_9SPHI</name>
<dbReference type="SUPFAM" id="SSF46689">
    <property type="entry name" value="Homeodomain-like"/>
    <property type="match status" value="2"/>
</dbReference>
<keyword evidence="2" id="KW-0238">DNA-binding</keyword>
<proteinExistence type="predicted"/>
<evidence type="ECO:0000256" key="2">
    <source>
        <dbReference type="ARBA" id="ARBA00023125"/>
    </source>
</evidence>
<dbReference type="InterPro" id="IPR053142">
    <property type="entry name" value="PchR_regulatory_protein"/>
</dbReference>
<reference evidence="5 6" key="1">
    <citation type="submission" date="2018-04" db="EMBL/GenBank/DDBJ databases">
        <title>Sphingobacterium cortibacter sp. nov.</title>
        <authorList>
            <person name="Li Y."/>
        </authorList>
    </citation>
    <scope>NUCLEOTIDE SEQUENCE [LARGE SCALE GENOMIC DNA]</scope>
    <source>
        <strain evidence="5 6">2c-3</strain>
    </source>
</reference>
<dbReference type="InterPro" id="IPR009057">
    <property type="entry name" value="Homeodomain-like_sf"/>
</dbReference>
<keyword evidence="3" id="KW-0804">Transcription</keyword>
<organism evidence="5 6">
    <name type="scientific">Sphingobacterium corticibacter</name>
    <dbReference type="NCBI Taxonomy" id="2171749"/>
    <lineage>
        <taxon>Bacteria</taxon>
        <taxon>Pseudomonadati</taxon>
        <taxon>Bacteroidota</taxon>
        <taxon>Sphingobacteriia</taxon>
        <taxon>Sphingobacteriales</taxon>
        <taxon>Sphingobacteriaceae</taxon>
        <taxon>Sphingobacterium</taxon>
    </lineage>
</organism>
<protein>
    <submittedName>
        <fullName evidence="5">AraC family transcriptional regulator</fullName>
    </submittedName>
</protein>
<dbReference type="Pfam" id="PF12833">
    <property type="entry name" value="HTH_18"/>
    <property type="match status" value="1"/>
</dbReference>
<dbReference type="OrthoDB" id="799767at2"/>
<dbReference type="Gene3D" id="1.10.10.60">
    <property type="entry name" value="Homeodomain-like"/>
    <property type="match status" value="1"/>
</dbReference>
<gene>
    <name evidence="5" type="ORF">DC487_14285</name>
</gene>
<dbReference type="Proteomes" id="UP000245627">
    <property type="component" value="Unassembled WGS sequence"/>
</dbReference>
<evidence type="ECO:0000256" key="3">
    <source>
        <dbReference type="ARBA" id="ARBA00023163"/>
    </source>
</evidence>
<dbReference type="PROSITE" id="PS00041">
    <property type="entry name" value="HTH_ARAC_FAMILY_1"/>
    <property type="match status" value="1"/>
</dbReference>
<evidence type="ECO:0000259" key="4">
    <source>
        <dbReference type="PROSITE" id="PS01124"/>
    </source>
</evidence>
<keyword evidence="1" id="KW-0805">Transcription regulation</keyword>
<dbReference type="GO" id="GO:0043565">
    <property type="term" value="F:sequence-specific DNA binding"/>
    <property type="evidence" value="ECO:0007669"/>
    <property type="project" value="InterPro"/>
</dbReference>
<dbReference type="SMART" id="SM00342">
    <property type="entry name" value="HTH_ARAC"/>
    <property type="match status" value="1"/>
</dbReference>
<accession>A0A2T8HFS7</accession>
<keyword evidence="6" id="KW-1185">Reference proteome</keyword>
<dbReference type="RefSeq" id="WP_116776648.1">
    <property type="nucleotide sequence ID" value="NZ_QDKG01000006.1"/>
</dbReference>
<dbReference type="PRINTS" id="PR00032">
    <property type="entry name" value="HTHARAC"/>
</dbReference>
<dbReference type="PROSITE" id="PS01124">
    <property type="entry name" value="HTH_ARAC_FAMILY_2"/>
    <property type="match status" value="1"/>
</dbReference>
<dbReference type="InterPro" id="IPR020449">
    <property type="entry name" value="Tscrpt_reg_AraC-type_HTH"/>
</dbReference>
<sequence length="331" mass="38460">MEVKIYDRNSQDLLVEKAYPSWHVPTHQGVIDQTTSWHHLGEDTSYREIYFDGIHIGFGRALVPHIKRFDVHSDVETVEMHFALQGMKSAKADQFHKPVAFASNQHNILFAKGLQADMQWEADEFQSCEINFSPELFKKYLPEGNTLFDRFRNNIEKECSQLLAQENRLISHQMHQLLQNIWNCDAQGIFKRLYLEHKVIELLMLQLEQFVKGTKLALSIKKSDADKMHAVRDFITSHLDAESSLTDLAKMVGTNEYTLKKGFKELFGTSVFAFWSDLKLQRAKELLLDQDRTVYEVAFLTGYSSTRHFGTAFKRKFGVSPAKIRRPFQDY</sequence>
<feature type="domain" description="HTH araC/xylS-type" evidence="4">
    <location>
        <begin position="229"/>
        <end position="327"/>
    </location>
</feature>